<evidence type="ECO:0000313" key="1">
    <source>
        <dbReference type="EMBL" id="MBF4163177.1"/>
    </source>
</evidence>
<name>A0A930Y8J7_9ACTN</name>
<dbReference type="Proteomes" id="UP000656804">
    <property type="component" value="Unassembled WGS sequence"/>
</dbReference>
<dbReference type="EMBL" id="JADIVZ010000009">
    <property type="protein sequence ID" value="MBF4163177.1"/>
    <property type="molecule type" value="Genomic_DNA"/>
</dbReference>
<accession>A0A930Y8J7</accession>
<dbReference type="InterPro" id="IPR058532">
    <property type="entry name" value="YjbR/MT2646/Rv2570-like"/>
</dbReference>
<keyword evidence="1" id="KW-0238">DNA-binding</keyword>
<gene>
    <name evidence="1" type="ORF">ISG29_15895</name>
</gene>
<protein>
    <submittedName>
        <fullName evidence="1">MmcQ/YjbR family DNA-binding protein</fullName>
    </submittedName>
</protein>
<organism evidence="1 2">
    <name type="scientific">Nocardioides acrostichi</name>
    <dbReference type="NCBI Taxonomy" id="2784339"/>
    <lineage>
        <taxon>Bacteria</taxon>
        <taxon>Bacillati</taxon>
        <taxon>Actinomycetota</taxon>
        <taxon>Actinomycetes</taxon>
        <taxon>Propionibacteriales</taxon>
        <taxon>Nocardioidaceae</taxon>
        <taxon>Nocardioides</taxon>
    </lineage>
</organism>
<dbReference type="Pfam" id="PF04237">
    <property type="entry name" value="YjbR"/>
    <property type="match status" value="1"/>
</dbReference>
<evidence type="ECO:0000313" key="2">
    <source>
        <dbReference type="Proteomes" id="UP000656804"/>
    </source>
</evidence>
<dbReference type="GO" id="GO:0003677">
    <property type="term" value="F:DNA binding"/>
    <property type="evidence" value="ECO:0007669"/>
    <property type="project" value="UniProtKB-KW"/>
</dbReference>
<sequence length="140" mass="15290">MAVRESRPATSADVDEICLGLPEVTLGTSWGDVPTYLVRGRGFVLFRHPHPSATDPATGQPYDDLLVISVASLEDVEALTGDPSTPFFTIEHFTNHRAKQVLVQQSRLGELSLAELSELITDAYCAKAPKTLVRTVRQDV</sequence>
<dbReference type="AlphaFoldDB" id="A0A930Y8J7"/>
<keyword evidence="2" id="KW-1185">Reference proteome</keyword>
<proteinExistence type="predicted"/>
<reference evidence="1" key="1">
    <citation type="submission" date="2020-11" db="EMBL/GenBank/DDBJ databases">
        <title>Nocardioides sp. CBS4Y-1, whole genome shotgun sequence.</title>
        <authorList>
            <person name="Tuo L."/>
        </authorList>
    </citation>
    <scope>NUCLEOTIDE SEQUENCE</scope>
    <source>
        <strain evidence="1">CBS4Y-1</strain>
    </source>
</reference>
<comment type="caution">
    <text evidence="1">The sequence shown here is derived from an EMBL/GenBank/DDBJ whole genome shotgun (WGS) entry which is preliminary data.</text>
</comment>